<accession>A0ABN8MBG1</accession>
<evidence type="ECO:0000313" key="2">
    <source>
        <dbReference type="Proteomes" id="UP001159427"/>
    </source>
</evidence>
<name>A0ABN8MBG1_9CNID</name>
<dbReference type="Proteomes" id="UP001159427">
    <property type="component" value="Unassembled WGS sequence"/>
</dbReference>
<organism evidence="1 2">
    <name type="scientific">Porites evermanni</name>
    <dbReference type="NCBI Taxonomy" id="104178"/>
    <lineage>
        <taxon>Eukaryota</taxon>
        <taxon>Metazoa</taxon>
        <taxon>Cnidaria</taxon>
        <taxon>Anthozoa</taxon>
        <taxon>Hexacorallia</taxon>
        <taxon>Scleractinia</taxon>
        <taxon>Fungiina</taxon>
        <taxon>Poritidae</taxon>
        <taxon>Porites</taxon>
    </lineage>
</organism>
<proteinExistence type="predicted"/>
<protein>
    <submittedName>
        <fullName evidence="1">Uncharacterized protein</fullName>
    </submittedName>
</protein>
<sequence>MADDVLAEKVFIYICDSGGSVKLSVLLKQSSPLGSRKSELEAKNWLMSQADPCLVVVKDFNSNSRIYARELSWQMQPLEQLFDPENSEKTKEFGLAKHPNGTIKNIVV</sequence>
<reference evidence="1 2" key="1">
    <citation type="submission" date="2022-05" db="EMBL/GenBank/DDBJ databases">
        <authorList>
            <consortium name="Genoscope - CEA"/>
            <person name="William W."/>
        </authorList>
    </citation>
    <scope>NUCLEOTIDE SEQUENCE [LARGE SCALE GENOMIC DNA]</scope>
</reference>
<gene>
    <name evidence="1" type="ORF">PEVE_00025970</name>
</gene>
<evidence type="ECO:0000313" key="1">
    <source>
        <dbReference type="EMBL" id="CAH3025386.1"/>
    </source>
</evidence>
<keyword evidence="2" id="KW-1185">Reference proteome</keyword>
<dbReference type="EMBL" id="CALNXI010000350">
    <property type="protein sequence ID" value="CAH3025386.1"/>
    <property type="molecule type" value="Genomic_DNA"/>
</dbReference>
<comment type="caution">
    <text evidence="1">The sequence shown here is derived from an EMBL/GenBank/DDBJ whole genome shotgun (WGS) entry which is preliminary data.</text>
</comment>